<dbReference type="Proteomes" id="UP000218231">
    <property type="component" value="Unassembled WGS sequence"/>
</dbReference>
<accession>A0A2A2JWC8</accession>
<evidence type="ECO:0000313" key="2">
    <source>
        <dbReference type="Proteomes" id="UP000218231"/>
    </source>
</evidence>
<organism evidence="1 2">
    <name type="scientific">Diploscapter pachys</name>
    <dbReference type="NCBI Taxonomy" id="2018661"/>
    <lineage>
        <taxon>Eukaryota</taxon>
        <taxon>Metazoa</taxon>
        <taxon>Ecdysozoa</taxon>
        <taxon>Nematoda</taxon>
        <taxon>Chromadorea</taxon>
        <taxon>Rhabditida</taxon>
        <taxon>Rhabditina</taxon>
        <taxon>Rhabditomorpha</taxon>
        <taxon>Rhabditoidea</taxon>
        <taxon>Rhabditidae</taxon>
        <taxon>Diploscapter</taxon>
    </lineage>
</organism>
<protein>
    <submittedName>
        <fullName evidence="1">Uncharacterized protein</fullName>
    </submittedName>
</protein>
<evidence type="ECO:0000313" key="1">
    <source>
        <dbReference type="EMBL" id="PAV65987.1"/>
    </source>
</evidence>
<comment type="caution">
    <text evidence="1">The sequence shown here is derived from an EMBL/GenBank/DDBJ whole genome shotgun (WGS) entry which is preliminary data.</text>
</comment>
<keyword evidence="2" id="KW-1185">Reference proteome</keyword>
<dbReference type="AlphaFoldDB" id="A0A2A2JWC8"/>
<dbReference type="EMBL" id="LIAE01010175">
    <property type="protein sequence ID" value="PAV65987.1"/>
    <property type="molecule type" value="Genomic_DNA"/>
</dbReference>
<name>A0A2A2JWC8_9BILA</name>
<sequence length="242" mass="25653">MGAILPGKPVASPEADAFGTRSIDESALPDRLVAISSRGRGQGRVDHCFVRLAAFADDGTGAAGEFDLAGKRLLAGDLDLQGIGFEERSAIAAGTLIGNVERDRALERKLSIRLVWITPGPNGVRTLDRAYLGHVLPTVGSIIVGSTDVGRHESADLGLGSATKFSSGAKVIDQVRVAHCTAAKRCWPHAMLGKEAFCFCEDARVAHQSDLVGRFRQVQSETSGFAENHACGKYPTCRSPII</sequence>
<proteinExistence type="predicted"/>
<gene>
    <name evidence="1" type="ORF">WR25_19864</name>
</gene>
<reference evidence="1 2" key="1">
    <citation type="journal article" date="2017" name="Curr. Biol.">
        <title>Genome architecture and evolution of a unichromosomal asexual nematode.</title>
        <authorList>
            <person name="Fradin H."/>
            <person name="Zegar C."/>
            <person name="Gutwein M."/>
            <person name="Lucas J."/>
            <person name="Kovtun M."/>
            <person name="Corcoran D."/>
            <person name="Baugh L.R."/>
            <person name="Kiontke K."/>
            <person name="Gunsalus K."/>
            <person name="Fitch D.H."/>
            <person name="Piano F."/>
        </authorList>
    </citation>
    <scope>NUCLEOTIDE SEQUENCE [LARGE SCALE GENOMIC DNA]</scope>
    <source>
        <strain evidence="1">PF1309</strain>
    </source>
</reference>